<dbReference type="SUPFAM" id="SSF48371">
    <property type="entry name" value="ARM repeat"/>
    <property type="match status" value="1"/>
</dbReference>
<dbReference type="PANTHER" id="PTHR34070:SF1">
    <property type="entry name" value="DNA ALKYLATION REPAIR PROTEIN"/>
    <property type="match status" value="1"/>
</dbReference>
<dbReference type="PANTHER" id="PTHR34070">
    <property type="entry name" value="ARMADILLO-TYPE FOLD"/>
    <property type="match status" value="1"/>
</dbReference>
<evidence type="ECO:0000313" key="1">
    <source>
        <dbReference type="EMBL" id="MEQ2379698.1"/>
    </source>
</evidence>
<proteinExistence type="predicted"/>
<protein>
    <submittedName>
        <fullName evidence="1">DNA alkylation repair protein</fullName>
    </submittedName>
</protein>
<comment type="caution">
    <text evidence="1">The sequence shown here is derived from an EMBL/GenBank/DDBJ whole genome shotgun (WGS) entry which is preliminary data.</text>
</comment>
<dbReference type="CDD" id="cd06561">
    <property type="entry name" value="AlkD_like"/>
    <property type="match status" value="1"/>
</dbReference>
<reference evidence="1 2" key="1">
    <citation type="submission" date="2024-03" db="EMBL/GenBank/DDBJ databases">
        <title>Human intestinal bacterial collection.</title>
        <authorList>
            <person name="Pauvert C."/>
            <person name="Hitch T.C.A."/>
            <person name="Clavel T."/>
        </authorList>
    </citation>
    <scope>NUCLEOTIDE SEQUENCE [LARGE SCALE GENOMIC DNA]</scope>
    <source>
        <strain evidence="1 2">CLA-AA-H255</strain>
    </source>
</reference>
<dbReference type="InterPro" id="IPR016024">
    <property type="entry name" value="ARM-type_fold"/>
</dbReference>
<dbReference type="EMBL" id="JBBMER010000004">
    <property type="protein sequence ID" value="MEQ2379698.1"/>
    <property type="molecule type" value="Genomic_DNA"/>
</dbReference>
<keyword evidence="2" id="KW-1185">Reference proteome</keyword>
<dbReference type="RefSeq" id="WP_172677790.1">
    <property type="nucleotide sequence ID" value="NZ_DAWCMB010000138.1"/>
</dbReference>
<dbReference type="Pfam" id="PF08713">
    <property type="entry name" value="DNA_alkylation"/>
    <property type="match status" value="1"/>
</dbReference>
<dbReference type="InterPro" id="IPR014825">
    <property type="entry name" value="DNA_alkylation"/>
</dbReference>
<organism evidence="1 2">
    <name type="scientific">[Lactobacillus] rogosae</name>
    <dbReference type="NCBI Taxonomy" id="706562"/>
    <lineage>
        <taxon>Bacteria</taxon>
        <taxon>Bacillati</taxon>
        <taxon>Bacillota</taxon>
        <taxon>Clostridia</taxon>
        <taxon>Lachnospirales</taxon>
        <taxon>Lachnospiraceae</taxon>
        <taxon>Lachnospira</taxon>
    </lineage>
</organism>
<dbReference type="Gene3D" id="1.25.10.90">
    <property type="match status" value="1"/>
</dbReference>
<dbReference type="Proteomes" id="UP001442364">
    <property type="component" value="Unassembled WGS sequence"/>
</dbReference>
<name>A0ABV1BW40_9FIRM</name>
<sequence length="255" mass="29865">MTDKGEYAAFTSSLIPGCDNIIGIRQPVLKQYAKQLIKENKDFRQLLSEPDIYQEETLLRSYIIGMGTAKEKDFKKALKDFNTFVPLVNNWAVNDSFCVEFRVMDMFRDEFLPYIKECIESFDEYRARVGLIMLLDHYLKVDMHGMKRPRMKKVTIKDIESTDEINCANGLYLDDIFSLVNRDFSAYGYYTQMAAGWLLAECFVTFPKRTWEYLTDTDCLKLDKLSYQKAVRKICESLTPDKEVKLKVKKDLKQM</sequence>
<accession>A0ABV1BW40</accession>
<evidence type="ECO:0000313" key="2">
    <source>
        <dbReference type="Proteomes" id="UP001442364"/>
    </source>
</evidence>
<gene>
    <name evidence="1" type="ORF">WMO14_07375</name>
</gene>